<keyword evidence="1" id="KW-1133">Transmembrane helix</keyword>
<comment type="caution">
    <text evidence="2">The sequence shown here is derived from an EMBL/GenBank/DDBJ whole genome shotgun (WGS) entry which is preliminary data.</text>
</comment>
<dbReference type="EMBL" id="SRJC01000007">
    <property type="protein sequence ID" value="TGB01206.1"/>
    <property type="molecule type" value="Genomic_DNA"/>
</dbReference>
<feature type="transmembrane region" description="Helical" evidence="1">
    <location>
        <begin position="91"/>
        <end position="110"/>
    </location>
</feature>
<evidence type="ECO:0000256" key="1">
    <source>
        <dbReference type="SAM" id="Phobius"/>
    </source>
</evidence>
<evidence type="ECO:0000313" key="3">
    <source>
        <dbReference type="Proteomes" id="UP000297982"/>
    </source>
</evidence>
<feature type="transmembrane region" description="Helical" evidence="1">
    <location>
        <begin position="122"/>
        <end position="142"/>
    </location>
</feature>
<keyword evidence="1" id="KW-0472">Membrane</keyword>
<dbReference type="AlphaFoldDB" id="A0A4Z0GU60"/>
<dbReference type="Proteomes" id="UP000297982">
    <property type="component" value="Unassembled WGS sequence"/>
</dbReference>
<keyword evidence="3" id="KW-1185">Reference proteome</keyword>
<name>A0A4Z0GU60_9BACI</name>
<accession>A0A4Z0GU60</accession>
<proteinExistence type="predicted"/>
<sequence>MEDTKIKWIERKIRPFFFSAFLSLTMCSVIIDYFEVNGVLKWLFPFAISFVLLPVGGHCERSLASFFHKDFNWESLCEITEGRVLRKVVQGLEVTFISFYIQLVIAYIYIPSLFQVEVWHTPLFWPFAVANIGLLITFYNQFIWRDFSHLSLDSESEV</sequence>
<feature type="transmembrane region" description="Helical" evidence="1">
    <location>
        <begin position="16"/>
        <end position="34"/>
    </location>
</feature>
<organism evidence="2 3">
    <name type="scientific">Halobacillus salinus</name>
    <dbReference type="NCBI Taxonomy" id="192814"/>
    <lineage>
        <taxon>Bacteria</taxon>
        <taxon>Bacillati</taxon>
        <taxon>Bacillota</taxon>
        <taxon>Bacilli</taxon>
        <taxon>Bacillales</taxon>
        <taxon>Bacillaceae</taxon>
        <taxon>Halobacillus</taxon>
    </lineage>
</organism>
<evidence type="ECO:0000313" key="2">
    <source>
        <dbReference type="EMBL" id="TGB01206.1"/>
    </source>
</evidence>
<protein>
    <submittedName>
        <fullName evidence="2">Uncharacterized protein</fullName>
    </submittedName>
</protein>
<reference evidence="2 3" key="1">
    <citation type="journal article" date="2003" name="Int. J. Syst. Evol. Microbiol.">
        <title>Halobacillus salinus sp. nov., isolated from a salt lake on the coast of the East Sea in Korea.</title>
        <authorList>
            <person name="Yoon J.H."/>
            <person name="Kang K.H."/>
            <person name="Park Y.H."/>
        </authorList>
    </citation>
    <scope>NUCLEOTIDE SEQUENCE [LARGE SCALE GENOMIC DNA]</scope>
    <source>
        <strain evidence="2 3">HSL-3</strain>
    </source>
</reference>
<dbReference type="RefSeq" id="WP_135328549.1">
    <property type="nucleotide sequence ID" value="NZ_SRJC01000007.1"/>
</dbReference>
<gene>
    <name evidence="2" type="ORF">E4663_17155</name>
</gene>
<keyword evidence="1" id="KW-0812">Transmembrane</keyword>